<name>A0ABW2UZY4_9BACL</name>
<keyword evidence="3" id="KW-1185">Reference proteome</keyword>
<reference evidence="3" key="1">
    <citation type="journal article" date="2019" name="Int. J. Syst. Evol. Microbiol.">
        <title>The Global Catalogue of Microorganisms (GCM) 10K type strain sequencing project: providing services to taxonomists for standard genome sequencing and annotation.</title>
        <authorList>
            <consortium name="The Broad Institute Genomics Platform"/>
            <consortium name="The Broad Institute Genome Sequencing Center for Infectious Disease"/>
            <person name="Wu L."/>
            <person name="Ma J."/>
        </authorList>
    </citation>
    <scope>NUCLEOTIDE SEQUENCE [LARGE SCALE GENOMIC DNA]</scope>
    <source>
        <strain evidence="3">JCM 18657</strain>
    </source>
</reference>
<feature type="compositionally biased region" description="Basic and acidic residues" evidence="1">
    <location>
        <begin position="262"/>
        <end position="271"/>
    </location>
</feature>
<feature type="region of interest" description="Disordered" evidence="1">
    <location>
        <begin position="204"/>
        <end position="271"/>
    </location>
</feature>
<dbReference type="PROSITE" id="PS51257">
    <property type="entry name" value="PROKAR_LIPOPROTEIN"/>
    <property type="match status" value="1"/>
</dbReference>
<protein>
    <recommendedName>
        <fullName evidence="4">Methyltransferase domain-containing protein</fullName>
    </recommendedName>
</protein>
<proteinExistence type="predicted"/>
<comment type="caution">
    <text evidence="2">The sequence shown here is derived from an EMBL/GenBank/DDBJ whole genome shotgun (WGS) entry which is preliminary data.</text>
</comment>
<evidence type="ECO:0000256" key="1">
    <source>
        <dbReference type="SAM" id="MobiDB-lite"/>
    </source>
</evidence>
<organism evidence="2 3">
    <name type="scientific">Paenibacillus thermoaerophilus</name>
    <dbReference type="NCBI Taxonomy" id="1215385"/>
    <lineage>
        <taxon>Bacteria</taxon>
        <taxon>Bacillati</taxon>
        <taxon>Bacillota</taxon>
        <taxon>Bacilli</taxon>
        <taxon>Bacillales</taxon>
        <taxon>Paenibacillaceae</taxon>
        <taxon>Paenibacillus</taxon>
    </lineage>
</organism>
<evidence type="ECO:0000313" key="3">
    <source>
        <dbReference type="Proteomes" id="UP001596528"/>
    </source>
</evidence>
<dbReference type="EMBL" id="JBHTGQ010000014">
    <property type="protein sequence ID" value="MFC7749459.1"/>
    <property type="molecule type" value="Genomic_DNA"/>
</dbReference>
<dbReference type="Proteomes" id="UP001596528">
    <property type="component" value="Unassembled WGS sequence"/>
</dbReference>
<accession>A0ABW2UZY4</accession>
<feature type="compositionally biased region" description="Basic residues" evidence="1">
    <location>
        <begin position="248"/>
        <end position="258"/>
    </location>
</feature>
<gene>
    <name evidence="2" type="ORF">ACFQWB_05805</name>
</gene>
<sequence>MQLELGKPEDLRKLRTYGDSSVSAVLVSGCLEYADGLIGHVRELYRVTRHLGIVCVLAPYAHSAAFAGHPASRTAFNEYTPQAFTGVAYRYSSGFPRELPAVSAPLLRDGASLDLRLLRMEYFYFPPFHDRLYSDADREHLRVTQWNVVSHILYHFAPVKQPVDPGELHRLATGPLPEPAAVRTLRHSHPQAVVLGTDGFTLAPVSGTEPVPGKPLAAESEGAPTFDSDDDYGLPIDSDGDYALPSPSRRRPPRRRAASRSPDGKGRTRKR</sequence>
<dbReference type="RefSeq" id="WP_138788468.1">
    <property type="nucleotide sequence ID" value="NZ_JBHTGQ010000014.1"/>
</dbReference>
<evidence type="ECO:0008006" key="4">
    <source>
        <dbReference type="Google" id="ProtNLM"/>
    </source>
</evidence>
<evidence type="ECO:0000313" key="2">
    <source>
        <dbReference type="EMBL" id="MFC7749459.1"/>
    </source>
</evidence>